<comment type="similarity">
    <text evidence="4 9">Belongs to the histone H2A family.</text>
</comment>
<dbReference type="SMART" id="SM00414">
    <property type="entry name" value="H2A"/>
    <property type="match status" value="1"/>
</dbReference>
<evidence type="ECO:0000256" key="2">
    <source>
        <dbReference type="ARBA" id="ARBA00004123"/>
    </source>
</evidence>
<comment type="subcellular location">
    <subcellularLocation>
        <location evidence="3">Chromosome</location>
    </subcellularLocation>
    <subcellularLocation>
        <location evidence="2 9">Nucleus</location>
    </subcellularLocation>
</comment>
<dbReference type="InterPro" id="IPR009072">
    <property type="entry name" value="Histone-fold"/>
</dbReference>
<evidence type="ECO:0000259" key="10">
    <source>
        <dbReference type="Pfam" id="PF16211"/>
    </source>
</evidence>
<dbReference type="PANTHER" id="PTHR23430">
    <property type="entry name" value="HISTONE H2A"/>
    <property type="match status" value="1"/>
</dbReference>
<proteinExistence type="inferred from homology"/>
<comment type="caution">
    <text evidence="11">The sequence shown here is derived from an EMBL/GenBank/DDBJ whole genome shotgun (WGS) entry which is preliminary data.</text>
</comment>
<dbReference type="PRINTS" id="PR00620">
    <property type="entry name" value="HISTONEH2A"/>
</dbReference>
<evidence type="ECO:0000313" key="12">
    <source>
        <dbReference type="Proteomes" id="UP001497525"/>
    </source>
</evidence>
<gene>
    <name evidence="11" type="ORF">CDAUBV1_LOCUS11323</name>
</gene>
<dbReference type="GO" id="GO:0005634">
    <property type="term" value="C:nucleus"/>
    <property type="evidence" value="ECO:0007669"/>
    <property type="project" value="UniProtKB-SubCell"/>
</dbReference>
<keyword evidence="9" id="KW-0238">DNA-binding</keyword>
<keyword evidence="6 9" id="KW-0158">Chromosome</keyword>
<reference evidence="11" key="1">
    <citation type="submission" date="2024-06" db="EMBL/GenBank/DDBJ databases">
        <authorList>
            <person name="Liu X."/>
            <person name="Lenzi L."/>
            <person name="Haldenby T S."/>
            <person name="Uol C."/>
        </authorList>
    </citation>
    <scope>NUCLEOTIDE SEQUENCE</scope>
</reference>
<feature type="domain" description="Histone H2A C-terminal" evidence="10">
    <location>
        <begin position="90"/>
        <end position="108"/>
    </location>
</feature>
<sequence>MSACGNNGETRVKTETRSTRAGLQFPIGLVHGLLRRENYAGADVPVCLAAVLEYLPAEVPELAGNATCDNKKTHIILRNLQLANRNDQVLNKLLGRVTIAKGVVLPNI</sequence>
<dbReference type="Pfam" id="PF16211">
    <property type="entry name" value="Histone_H2A_C"/>
    <property type="match status" value="1"/>
</dbReference>
<name>A0AAV2THZ1_CALDB</name>
<comment type="subunit">
    <text evidence="5 9">The nucleosome is a histone octamer containing two molecules each of H2A, H2B, H3 and H4 assembled in one H3-H4 heterotetramer and two H2A-H2B heterodimers. The octamer wraps approximately 147 bp of DNA.</text>
</comment>
<evidence type="ECO:0000256" key="6">
    <source>
        <dbReference type="ARBA" id="ARBA00022454"/>
    </source>
</evidence>
<evidence type="ECO:0000256" key="1">
    <source>
        <dbReference type="ARBA" id="ARBA00002001"/>
    </source>
</evidence>
<dbReference type="InterPro" id="IPR032454">
    <property type="entry name" value="Histone_H2A_C"/>
</dbReference>
<dbReference type="Proteomes" id="UP001497525">
    <property type="component" value="Unassembled WGS sequence"/>
</dbReference>
<evidence type="ECO:0000256" key="5">
    <source>
        <dbReference type="ARBA" id="ARBA00011538"/>
    </source>
</evidence>
<evidence type="ECO:0000313" key="11">
    <source>
        <dbReference type="EMBL" id="CAL5137048.1"/>
    </source>
</evidence>
<dbReference type="FunFam" id="1.10.20.10:FF:000103">
    <property type="entry name" value="Histone H2A type 1"/>
    <property type="match status" value="1"/>
</dbReference>
<dbReference type="GO" id="GO:0046982">
    <property type="term" value="F:protein heterodimerization activity"/>
    <property type="evidence" value="ECO:0007669"/>
    <property type="project" value="InterPro"/>
</dbReference>
<evidence type="ECO:0000256" key="7">
    <source>
        <dbReference type="ARBA" id="ARBA00023242"/>
    </source>
</evidence>
<dbReference type="Gene3D" id="1.10.20.10">
    <property type="entry name" value="Histone, subunit A"/>
    <property type="match status" value="1"/>
</dbReference>
<accession>A0AAV2THZ1</accession>
<dbReference type="GO" id="GO:0030527">
    <property type="term" value="F:structural constituent of chromatin"/>
    <property type="evidence" value="ECO:0007669"/>
    <property type="project" value="InterPro"/>
</dbReference>
<keyword evidence="7 9" id="KW-0539">Nucleus</keyword>
<evidence type="ECO:0000256" key="8">
    <source>
        <dbReference type="ARBA" id="ARBA00023269"/>
    </source>
</evidence>
<keyword evidence="8 9" id="KW-0544">Nucleosome core</keyword>
<dbReference type="SUPFAM" id="SSF47113">
    <property type="entry name" value="Histone-fold"/>
    <property type="match status" value="1"/>
</dbReference>
<dbReference type="GO" id="GO:0000786">
    <property type="term" value="C:nucleosome"/>
    <property type="evidence" value="ECO:0007669"/>
    <property type="project" value="UniProtKB-KW"/>
</dbReference>
<dbReference type="CDD" id="cd00074">
    <property type="entry name" value="HFD_H2A"/>
    <property type="match status" value="1"/>
</dbReference>
<organism evidence="11 12">
    <name type="scientific">Calicophoron daubneyi</name>
    <name type="common">Rumen fluke</name>
    <name type="synonym">Paramphistomum daubneyi</name>
    <dbReference type="NCBI Taxonomy" id="300641"/>
    <lineage>
        <taxon>Eukaryota</taxon>
        <taxon>Metazoa</taxon>
        <taxon>Spiralia</taxon>
        <taxon>Lophotrochozoa</taxon>
        <taxon>Platyhelminthes</taxon>
        <taxon>Trematoda</taxon>
        <taxon>Digenea</taxon>
        <taxon>Plagiorchiida</taxon>
        <taxon>Pronocephalata</taxon>
        <taxon>Paramphistomoidea</taxon>
        <taxon>Paramphistomidae</taxon>
        <taxon>Calicophoron</taxon>
    </lineage>
</organism>
<evidence type="ECO:0000256" key="3">
    <source>
        <dbReference type="ARBA" id="ARBA00004286"/>
    </source>
</evidence>
<dbReference type="EMBL" id="CAXLJL010000378">
    <property type="protein sequence ID" value="CAL5137048.1"/>
    <property type="molecule type" value="Genomic_DNA"/>
</dbReference>
<dbReference type="InterPro" id="IPR002119">
    <property type="entry name" value="Histone_H2A"/>
</dbReference>
<comment type="function">
    <text evidence="1">Core component of nucleosome. Nucleosomes wrap and compact DNA into chromatin, limiting DNA accessibility to the cellular machineries which require DNA as a template. Histones thereby play a central role in transcription regulation, DNA repair, DNA replication and chromosomal stability. DNA accessibility is regulated via a complex set of post-translational modifications of histones, also called histone code, and nucleosome remodeling.</text>
</comment>
<dbReference type="GO" id="GO:0003677">
    <property type="term" value="F:DNA binding"/>
    <property type="evidence" value="ECO:0007669"/>
    <property type="project" value="UniProtKB-KW"/>
</dbReference>
<protein>
    <recommendedName>
        <fullName evidence="9">Histone H2A</fullName>
    </recommendedName>
</protein>
<evidence type="ECO:0000256" key="9">
    <source>
        <dbReference type="RuleBase" id="RU003767"/>
    </source>
</evidence>
<evidence type="ECO:0000256" key="4">
    <source>
        <dbReference type="ARBA" id="ARBA00010691"/>
    </source>
</evidence>
<dbReference type="AlphaFoldDB" id="A0AAV2THZ1"/>